<evidence type="ECO:0000313" key="5">
    <source>
        <dbReference type="Proteomes" id="UP000539787"/>
    </source>
</evidence>
<evidence type="ECO:0000313" key="4">
    <source>
        <dbReference type="Proteomes" id="UP000532162"/>
    </source>
</evidence>
<protein>
    <submittedName>
        <fullName evidence="3">Aldo/keto reductase</fullName>
    </submittedName>
</protein>
<dbReference type="EMBL" id="JACGBJ010000001">
    <property type="protein sequence ID" value="MBA5800527.1"/>
    <property type="molecule type" value="Genomic_DNA"/>
</dbReference>
<dbReference type="AlphaFoldDB" id="A0A7Z0UHP0"/>
<evidence type="ECO:0000313" key="3">
    <source>
        <dbReference type="EMBL" id="NZD65985.1"/>
    </source>
</evidence>
<dbReference type="PANTHER" id="PTHR42686">
    <property type="entry name" value="GH17980P-RELATED"/>
    <property type="match status" value="1"/>
</dbReference>
<dbReference type="SUPFAM" id="SSF51430">
    <property type="entry name" value="NAD(P)-linked oxidoreductase"/>
    <property type="match status" value="1"/>
</dbReference>
<dbReference type="InterPro" id="IPR023210">
    <property type="entry name" value="NADP_OxRdtase_dom"/>
</dbReference>
<gene>
    <name evidence="3" type="ORF">HX900_33500</name>
    <name evidence="2" type="ORF">HX902_02630</name>
</gene>
<sequence>MTDAKTSSRIGFASRLGFGASGIGTLYRDVTEAQAAEVLAAAYDGGLRYFDTAPLYGHGLSELRLGTFLRTIDRQTVTVSTKAGRYMAPPYGETVDYGLWASPLRLKPVFDYSYAGTMRSLEQSANRLGIADFDLVYIHDIDRFTHGDAYERRFNEAVEGCYRALDDLRTAGHIKAIGVGVNESDVATRFIKACALDAVMMAGRYTLLDRTAEADLLPEAARQGVEIVVAGVFNSGILATGPGNSGTTFDYGAPPEHVVVRAKQIEEICTHHGVPLQAAAIQFPFRNPQVSAAVLGMSRPERIAQNLDWAKFSIPKALWGEIEALFESIRQ</sequence>
<keyword evidence="5" id="KW-1185">Reference proteome</keyword>
<dbReference type="EMBL" id="JACCPJ010000015">
    <property type="protein sequence ID" value="NZD65985.1"/>
    <property type="molecule type" value="Genomic_DNA"/>
</dbReference>
<dbReference type="RefSeq" id="WP_180697286.1">
    <property type="nucleotide sequence ID" value="NZ_JACCPJ010000015.1"/>
</dbReference>
<comment type="caution">
    <text evidence="3">The sequence shown here is derived from an EMBL/GenBank/DDBJ whole genome shotgun (WGS) entry which is preliminary data.</text>
</comment>
<dbReference type="Proteomes" id="UP000539787">
    <property type="component" value="Unassembled WGS sequence"/>
</dbReference>
<dbReference type="Pfam" id="PF00248">
    <property type="entry name" value="Aldo_ket_red"/>
    <property type="match status" value="1"/>
</dbReference>
<dbReference type="PANTHER" id="PTHR42686:SF1">
    <property type="entry name" value="GH17980P-RELATED"/>
    <property type="match status" value="1"/>
</dbReference>
<evidence type="ECO:0000313" key="2">
    <source>
        <dbReference type="EMBL" id="MBA5800527.1"/>
    </source>
</evidence>
<dbReference type="InterPro" id="IPR036812">
    <property type="entry name" value="NAD(P)_OxRdtase_dom_sf"/>
</dbReference>
<proteinExistence type="predicted"/>
<dbReference type="GO" id="GO:0016491">
    <property type="term" value="F:oxidoreductase activity"/>
    <property type="evidence" value="ECO:0007669"/>
    <property type="project" value="InterPro"/>
</dbReference>
<dbReference type="InterPro" id="IPR020471">
    <property type="entry name" value="AKR"/>
</dbReference>
<evidence type="ECO:0000259" key="1">
    <source>
        <dbReference type="Pfam" id="PF00248"/>
    </source>
</evidence>
<accession>A0A7Z0UHP0</accession>
<dbReference type="Proteomes" id="UP000532162">
    <property type="component" value="Unassembled WGS sequence"/>
</dbReference>
<organism evidence="3 4">
    <name type="scientific">Rhizobium changzhiense</name>
    <dbReference type="NCBI Taxonomy" id="2692317"/>
    <lineage>
        <taxon>Bacteria</taxon>
        <taxon>Pseudomonadati</taxon>
        <taxon>Pseudomonadota</taxon>
        <taxon>Alphaproteobacteria</taxon>
        <taxon>Hyphomicrobiales</taxon>
        <taxon>Rhizobiaceae</taxon>
        <taxon>Rhizobium/Agrobacterium group</taxon>
        <taxon>Rhizobium</taxon>
    </lineage>
</organism>
<reference evidence="4 5" key="1">
    <citation type="submission" date="2020-07" db="EMBL/GenBank/DDBJ databases">
        <authorList>
            <person name="Sun Q."/>
        </authorList>
    </citation>
    <scope>NUCLEOTIDE SEQUENCE [LARGE SCALE GENOMIC DNA]</scope>
    <source>
        <strain evidence="3 4">WYCCWR 11290</strain>
        <strain evidence="2 5">WYCCWR 11317</strain>
    </source>
</reference>
<dbReference type="Gene3D" id="3.20.20.100">
    <property type="entry name" value="NADP-dependent oxidoreductase domain"/>
    <property type="match status" value="1"/>
</dbReference>
<feature type="domain" description="NADP-dependent oxidoreductase" evidence="1">
    <location>
        <begin position="15"/>
        <end position="325"/>
    </location>
</feature>
<name>A0A7Z0UHP0_9HYPH</name>
<dbReference type="GO" id="GO:0005829">
    <property type="term" value="C:cytosol"/>
    <property type="evidence" value="ECO:0007669"/>
    <property type="project" value="TreeGrafter"/>
</dbReference>